<dbReference type="KEGG" id="vpe:Varpa_4471"/>
<proteinExistence type="predicted"/>
<sequence>MSTGKADPAAAAAAAAAGTFGHLFNEAREDELAALMFSMERSHSPGASRIARHMLALIAAAAKSRPPSAIATKPRTGAAPPAANVSLSPRELQVLQLVSQGLSNRRIAEALSRSANTIDTQIKSIYRKLDVNSRTRAVRAAMEQGLLSWDGSRPQ</sequence>
<evidence type="ECO:0000313" key="5">
    <source>
        <dbReference type="EMBL" id="ADU38639.1"/>
    </source>
</evidence>
<dbReference type="EMBL" id="CP002417">
    <property type="protein sequence ID" value="ADU38639.1"/>
    <property type="molecule type" value="Genomic_DNA"/>
</dbReference>
<gene>
    <name evidence="5" type="ordered locus">Varpa_4471</name>
</gene>
<dbReference type="InterPro" id="IPR000792">
    <property type="entry name" value="Tscrpt_reg_LuxR_C"/>
</dbReference>
<evidence type="ECO:0000313" key="6">
    <source>
        <dbReference type="Proteomes" id="UP000008917"/>
    </source>
</evidence>
<dbReference type="InterPro" id="IPR036388">
    <property type="entry name" value="WH-like_DNA-bd_sf"/>
</dbReference>
<dbReference type="HOGENOM" id="CLU_1694750_0_0_4"/>
<keyword evidence="2" id="KW-0238">DNA-binding</keyword>
<dbReference type="AlphaFoldDB" id="E6VBA9"/>
<dbReference type="OrthoDB" id="8851074at2"/>
<dbReference type="InterPro" id="IPR016032">
    <property type="entry name" value="Sig_transdc_resp-reg_C-effctor"/>
</dbReference>
<dbReference type="eggNOG" id="COG2197">
    <property type="taxonomic scope" value="Bacteria"/>
</dbReference>
<keyword evidence="1" id="KW-0805">Transcription regulation</keyword>
<name>E6VBA9_VARPE</name>
<evidence type="ECO:0000256" key="1">
    <source>
        <dbReference type="ARBA" id="ARBA00023015"/>
    </source>
</evidence>
<reference evidence="6" key="1">
    <citation type="submission" date="2010-12" db="EMBL/GenBank/DDBJ databases">
        <title>Complete sequence of Variovorax paradoxus EPS.</title>
        <authorList>
            <consortium name="US DOE Joint Genome Institute"/>
            <person name="Lucas S."/>
            <person name="Copeland A."/>
            <person name="Lapidus A."/>
            <person name="Cheng J.-F."/>
            <person name="Goodwin L."/>
            <person name="Pitluck S."/>
            <person name="Teshima H."/>
            <person name="Detter J.C."/>
            <person name="Han C."/>
            <person name="Tapia R."/>
            <person name="Land M."/>
            <person name="Hauser L."/>
            <person name="Kyrpides N."/>
            <person name="Ivanova N."/>
            <person name="Ovchinnikova G."/>
            <person name="Orwin P."/>
            <person name="Han J.-I.G."/>
            <person name="Woyke T."/>
        </authorList>
    </citation>
    <scope>NUCLEOTIDE SEQUENCE [LARGE SCALE GENOMIC DNA]</scope>
    <source>
        <strain evidence="6">EPS</strain>
    </source>
</reference>
<feature type="domain" description="HTH luxR-type" evidence="4">
    <location>
        <begin position="80"/>
        <end position="145"/>
    </location>
</feature>
<evidence type="ECO:0000256" key="2">
    <source>
        <dbReference type="ARBA" id="ARBA00023125"/>
    </source>
</evidence>
<dbReference type="RefSeq" id="WP_013542849.1">
    <property type="nucleotide sequence ID" value="NC_014931.1"/>
</dbReference>
<dbReference type="GO" id="GO:0006355">
    <property type="term" value="P:regulation of DNA-templated transcription"/>
    <property type="evidence" value="ECO:0007669"/>
    <property type="project" value="InterPro"/>
</dbReference>
<dbReference type="PROSITE" id="PS00622">
    <property type="entry name" value="HTH_LUXR_1"/>
    <property type="match status" value="1"/>
</dbReference>
<dbReference type="PANTHER" id="PTHR44688">
    <property type="entry name" value="DNA-BINDING TRANSCRIPTIONAL ACTIVATOR DEVR_DOSR"/>
    <property type="match status" value="1"/>
</dbReference>
<dbReference type="Gene3D" id="1.10.10.10">
    <property type="entry name" value="Winged helix-like DNA-binding domain superfamily/Winged helix DNA-binding domain"/>
    <property type="match status" value="1"/>
</dbReference>
<keyword evidence="3" id="KW-0804">Transcription</keyword>
<dbReference type="PANTHER" id="PTHR44688:SF16">
    <property type="entry name" value="DNA-BINDING TRANSCRIPTIONAL ACTIVATOR DEVR_DOSR"/>
    <property type="match status" value="1"/>
</dbReference>
<dbReference type="CDD" id="cd06170">
    <property type="entry name" value="LuxR_C_like"/>
    <property type="match status" value="1"/>
</dbReference>
<dbReference type="STRING" id="595537.Varpa_4471"/>
<reference evidence="5 6" key="2">
    <citation type="journal article" date="2013" name="Genome Announc.">
        <title>Genome of the Root-Associated Plant Growth-Promoting Bacterium Variovorax paradoxus Strain EPS.</title>
        <authorList>
            <person name="Han J.I."/>
            <person name="Spain J.C."/>
            <person name="Leadbetter J.R."/>
            <person name="Ovchinnikova G."/>
            <person name="Goodwin L.A."/>
            <person name="Han C.S."/>
            <person name="Woyke T."/>
            <person name="Davenport K.W."/>
            <person name="Orwin P.M."/>
        </authorList>
    </citation>
    <scope>NUCLEOTIDE SEQUENCE [LARGE SCALE GENOMIC DNA]</scope>
    <source>
        <strain evidence="5 6">EPS</strain>
    </source>
</reference>
<evidence type="ECO:0000256" key="3">
    <source>
        <dbReference type="ARBA" id="ARBA00023163"/>
    </source>
</evidence>
<dbReference type="GO" id="GO:0003677">
    <property type="term" value="F:DNA binding"/>
    <property type="evidence" value="ECO:0007669"/>
    <property type="project" value="UniProtKB-KW"/>
</dbReference>
<dbReference type="Proteomes" id="UP000008917">
    <property type="component" value="Chromosome"/>
</dbReference>
<dbReference type="SMART" id="SM00421">
    <property type="entry name" value="HTH_LUXR"/>
    <property type="match status" value="1"/>
</dbReference>
<dbReference type="PROSITE" id="PS50043">
    <property type="entry name" value="HTH_LUXR_2"/>
    <property type="match status" value="1"/>
</dbReference>
<accession>E6VBA9</accession>
<dbReference type="PRINTS" id="PR00038">
    <property type="entry name" value="HTHLUXR"/>
</dbReference>
<evidence type="ECO:0000259" key="4">
    <source>
        <dbReference type="PROSITE" id="PS50043"/>
    </source>
</evidence>
<dbReference type="SUPFAM" id="SSF46894">
    <property type="entry name" value="C-terminal effector domain of the bipartite response regulators"/>
    <property type="match status" value="1"/>
</dbReference>
<protein>
    <submittedName>
        <fullName evidence="5">Transcriptional regulator, LuxR family</fullName>
    </submittedName>
</protein>
<organism evidence="5 6">
    <name type="scientific">Variovorax paradoxus (strain EPS)</name>
    <dbReference type="NCBI Taxonomy" id="595537"/>
    <lineage>
        <taxon>Bacteria</taxon>
        <taxon>Pseudomonadati</taxon>
        <taxon>Pseudomonadota</taxon>
        <taxon>Betaproteobacteria</taxon>
        <taxon>Burkholderiales</taxon>
        <taxon>Comamonadaceae</taxon>
        <taxon>Variovorax</taxon>
    </lineage>
</organism>
<dbReference type="Pfam" id="PF00196">
    <property type="entry name" value="GerE"/>
    <property type="match status" value="1"/>
</dbReference>